<name>A0A4D6MTN1_VIGUN</name>
<proteinExistence type="predicted"/>
<reference evidence="1 2" key="1">
    <citation type="submission" date="2019-04" db="EMBL/GenBank/DDBJ databases">
        <title>An improved genome assembly and genetic linkage map for asparagus bean, Vigna unguiculata ssp. sesquipedialis.</title>
        <authorList>
            <person name="Xia Q."/>
            <person name="Zhang R."/>
            <person name="Dong Y."/>
        </authorList>
    </citation>
    <scope>NUCLEOTIDE SEQUENCE [LARGE SCALE GENOMIC DNA]</scope>
    <source>
        <tissue evidence="1">Leaf</tissue>
    </source>
</reference>
<accession>A0A4D6MTN1</accession>
<protein>
    <submittedName>
        <fullName evidence="1">Uncharacterized protein</fullName>
    </submittedName>
</protein>
<dbReference type="Proteomes" id="UP000501690">
    <property type="component" value="Linkage Group LG8"/>
</dbReference>
<evidence type="ECO:0000313" key="2">
    <source>
        <dbReference type="Proteomes" id="UP000501690"/>
    </source>
</evidence>
<dbReference type="EMBL" id="CP039352">
    <property type="protein sequence ID" value="QCE03225.1"/>
    <property type="molecule type" value="Genomic_DNA"/>
</dbReference>
<gene>
    <name evidence="1" type="ORF">DEO72_LG8g1247</name>
</gene>
<evidence type="ECO:0000313" key="1">
    <source>
        <dbReference type="EMBL" id="QCE03225.1"/>
    </source>
</evidence>
<keyword evidence="2" id="KW-1185">Reference proteome</keyword>
<organism evidence="1 2">
    <name type="scientific">Vigna unguiculata</name>
    <name type="common">Cowpea</name>
    <dbReference type="NCBI Taxonomy" id="3917"/>
    <lineage>
        <taxon>Eukaryota</taxon>
        <taxon>Viridiplantae</taxon>
        <taxon>Streptophyta</taxon>
        <taxon>Embryophyta</taxon>
        <taxon>Tracheophyta</taxon>
        <taxon>Spermatophyta</taxon>
        <taxon>Magnoliopsida</taxon>
        <taxon>eudicotyledons</taxon>
        <taxon>Gunneridae</taxon>
        <taxon>Pentapetalae</taxon>
        <taxon>rosids</taxon>
        <taxon>fabids</taxon>
        <taxon>Fabales</taxon>
        <taxon>Fabaceae</taxon>
        <taxon>Papilionoideae</taxon>
        <taxon>50 kb inversion clade</taxon>
        <taxon>NPAAA clade</taxon>
        <taxon>indigoferoid/millettioid clade</taxon>
        <taxon>Phaseoleae</taxon>
        <taxon>Vigna</taxon>
    </lineage>
</organism>
<dbReference type="AlphaFoldDB" id="A0A4D6MTN1"/>
<sequence length="148" mass="15786">MRTTWSGSGVAPGGSLLAARRGRGVGKTIALEGRWRLAAGRYRQAEMLCHERVRSWMVLTCDDMSGERLAARASAPGDWTSVRCPCTVWRLAARMCSARRCWKNSGAGRALAPGGGHEPPSGLGLFRQAMLAGAPDGCAPGHESCELF</sequence>